<comment type="similarity">
    <text evidence="2">Belongs to the HPPK family.</text>
</comment>
<dbReference type="SUPFAM" id="SSF55083">
    <property type="entry name" value="6-hydroxymethyl-7,8-dihydropterin pyrophosphokinase, HPPK"/>
    <property type="match status" value="1"/>
</dbReference>
<proteinExistence type="inferred from homology"/>
<evidence type="ECO:0000256" key="8">
    <source>
        <dbReference type="ARBA" id="ARBA00022840"/>
    </source>
</evidence>
<comment type="function">
    <text evidence="10">Catalyzes the transfer of pyrophosphate from adenosine triphosphate (ATP) to 6-hydroxymethyl-7,8-dihydropterin, an enzymatic step in folate biosynthesis pathway.</text>
</comment>
<keyword evidence="15" id="KW-1185">Reference proteome</keyword>
<reference evidence="14 15" key="1">
    <citation type="submission" date="2020-08" db="EMBL/GenBank/DDBJ databases">
        <title>A Genomic Blueprint of the Chicken Gut Microbiome.</title>
        <authorList>
            <person name="Gilroy R."/>
            <person name="Ravi A."/>
            <person name="Getino M."/>
            <person name="Pursley I."/>
            <person name="Horton D.L."/>
            <person name="Alikhan N.-F."/>
            <person name="Baker D."/>
            <person name="Gharbi K."/>
            <person name="Hall N."/>
            <person name="Watson M."/>
            <person name="Adriaenssens E.M."/>
            <person name="Foster-Nyarko E."/>
            <person name="Jarju S."/>
            <person name="Secka A."/>
            <person name="Antonio M."/>
            <person name="Oren A."/>
            <person name="Chaudhuri R."/>
            <person name="La Ragione R.M."/>
            <person name="Hildebrand F."/>
            <person name="Pallen M.J."/>
        </authorList>
    </citation>
    <scope>NUCLEOTIDE SEQUENCE [LARGE SCALE GENOMIC DNA]</scope>
    <source>
        <strain evidence="14 15">Sa1YUN3</strain>
    </source>
</reference>
<evidence type="ECO:0000256" key="10">
    <source>
        <dbReference type="ARBA" id="ARBA00029409"/>
    </source>
</evidence>
<name>A0ABR8V7U6_9BACT</name>
<keyword evidence="8" id="KW-0067">ATP-binding</keyword>
<evidence type="ECO:0000256" key="2">
    <source>
        <dbReference type="ARBA" id="ARBA00005810"/>
    </source>
</evidence>
<keyword evidence="5" id="KW-0808">Transferase</keyword>
<keyword evidence="9" id="KW-0289">Folate biosynthesis</keyword>
<comment type="pathway">
    <text evidence="1">Cofactor biosynthesis; tetrahydrofolate biosynthesis; 2-amino-4-hydroxy-6-hydroxymethyl-7,8-dihydropteridine diphosphate from 7,8-dihydroneopterin triphosphate: step 4/4.</text>
</comment>
<evidence type="ECO:0000256" key="1">
    <source>
        <dbReference type="ARBA" id="ARBA00005051"/>
    </source>
</evidence>
<evidence type="ECO:0000256" key="6">
    <source>
        <dbReference type="ARBA" id="ARBA00022741"/>
    </source>
</evidence>
<evidence type="ECO:0000256" key="11">
    <source>
        <dbReference type="ARBA" id="ARBA00029766"/>
    </source>
</evidence>
<keyword evidence="6" id="KW-0547">Nucleotide-binding</keyword>
<comment type="caution">
    <text evidence="14">The sequence shown here is derived from an EMBL/GenBank/DDBJ whole genome shotgun (WGS) entry which is preliminary data.</text>
</comment>
<gene>
    <name evidence="14" type="ORF">H9626_01160</name>
</gene>
<dbReference type="EC" id="2.7.6.3" evidence="3"/>
<evidence type="ECO:0000256" key="3">
    <source>
        <dbReference type="ARBA" id="ARBA00013253"/>
    </source>
</evidence>
<dbReference type="InterPro" id="IPR000550">
    <property type="entry name" value="Hppk"/>
</dbReference>
<dbReference type="Proteomes" id="UP000616346">
    <property type="component" value="Unassembled WGS sequence"/>
</dbReference>
<dbReference type="PANTHER" id="PTHR43071:SF1">
    <property type="entry name" value="2-AMINO-4-HYDROXY-6-HYDROXYMETHYLDIHYDROPTERIDINE PYROPHOSPHOKINASE"/>
    <property type="match status" value="1"/>
</dbReference>
<accession>A0ABR8V7U6</accession>
<evidence type="ECO:0000313" key="15">
    <source>
        <dbReference type="Proteomes" id="UP000616346"/>
    </source>
</evidence>
<dbReference type="EMBL" id="JACSPQ010000001">
    <property type="protein sequence ID" value="MBD8000837.1"/>
    <property type="molecule type" value="Genomic_DNA"/>
</dbReference>
<keyword evidence="7" id="KW-0418">Kinase</keyword>
<evidence type="ECO:0000256" key="7">
    <source>
        <dbReference type="ARBA" id="ARBA00022777"/>
    </source>
</evidence>
<evidence type="ECO:0000256" key="4">
    <source>
        <dbReference type="ARBA" id="ARBA00016218"/>
    </source>
</evidence>
<dbReference type="InterPro" id="IPR035907">
    <property type="entry name" value="Hppk_sf"/>
</dbReference>
<sequence length="125" mass="14442">MEKKYECLLCLGSNTEGMVHLKNAEKTLNRFFPLIRWGKILKTPAEGNTVCETTYLNRIAKFQTSLDMETVQHILKQVEVENGRTAESKRTGIIPLDIDLLEFNGQVLKPEDMRKNYVRRAMLLI</sequence>
<evidence type="ECO:0000259" key="13">
    <source>
        <dbReference type="Pfam" id="PF01288"/>
    </source>
</evidence>
<dbReference type="RefSeq" id="WP_191709285.1">
    <property type="nucleotide sequence ID" value="NZ_JACSPQ010000001.1"/>
</dbReference>
<evidence type="ECO:0000256" key="12">
    <source>
        <dbReference type="ARBA" id="ARBA00033413"/>
    </source>
</evidence>
<organism evidence="14 15">
    <name type="scientific">Phocaeicola faecium</name>
    <dbReference type="NCBI Taxonomy" id="2762213"/>
    <lineage>
        <taxon>Bacteria</taxon>
        <taxon>Pseudomonadati</taxon>
        <taxon>Bacteroidota</taxon>
        <taxon>Bacteroidia</taxon>
        <taxon>Bacteroidales</taxon>
        <taxon>Bacteroidaceae</taxon>
        <taxon>Phocaeicola</taxon>
    </lineage>
</organism>
<dbReference type="Pfam" id="PF01288">
    <property type="entry name" value="HPPK"/>
    <property type="match status" value="1"/>
</dbReference>
<protein>
    <recommendedName>
        <fullName evidence="4">2-amino-4-hydroxy-6-hydroxymethyldihydropteridine pyrophosphokinase</fullName>
        <ecNumber evidence="3">2.7.6.3</ecNumber>
    </recommendedName>
    <alternativeName>
        <fullName evidence="11">6-hydroxymethyl-7,8-dihydropterin pyrophosphokinase</fullName>
    </alternativeName>
    <alternativeName>
        <fullName evidence="12">7,8-dihydro-6-hydroxymethylpterin-pyrophosphokinase</fullName>
    </alternativeName>
</protein>
<evidence type="ECO:0000313" key="14">
    <source>
        <dbReference type="EMBL" id="MBD8000837.1"/>
    </source>
</evidence>
<evidence type="ECO:0000256" key="5">
    <source>
        <dbReference type="ARBA" id="ARBA00022679"/>
    </source>
</evidence>
<feature type="domain" description="7,8-dihydro-6-hydroxymethylpterin-pyrophosphokinase" evidence="13">
    <location>
        <begin position="9"/>
        <end position="122"/>
    </location>
</feature>
<dbReference type="Gene3D" id="3.30.70.560">
    <property type="entry name" value="7,8-Dihydro-6-hydroxymethylpterin-pyrophosphokinase HPPK"/>
    <property type="match status" value="1"/>
</dbReference>
<dbReference type="PANTHER" id="PTHR43071">
    <property type="entry name" value="2-AMINO-4-HYDROXY-6-HYDROXYMETHYLDIHYDROPTERIDINE PYROPHOSPHOKINASE"/>
    <property type="match status" value="1"/>
</dbReference>
<evidence type="ECO:0000256" key="9">
    <source>
        <dbReference type="ARBA" id="ARBA00022909"/>
    </source>
</evidence>